<keyword evidence="2" id="KW-1185">Reference proteome</keyword>
<dbReference type="Proteomes" id="UP000245783">
    <property type="component" value="Unassembled WGS sequence"/>
</dbReference>
<protein>
    <submittedName>
        <fullName evidence="1">Uncharacterized protein</fullName>
    </submittedName>
</protein>
<sequence>MSVQKWTELATDFTEGEIVSAVKRSVLQKKLDVNAVVNGGMDTVRRESLELAQEATPKRGQRRMKALNALLPPGGRDEATLTDCCLGNESVIGLKNNPNIDRAEGLTPSTPCYVLAPHEEYAILSVERKDDDSPKFLPDVTRLGRIKTCHYVAGLNVFENTLGAFHIQRLRADTQTTAEMWVHQHQQHL</sequence>
<evidence type="ECO:0000313" key="1">
    <source>
        <dbReference type="EMBL" id="PWN40267.1"/>
    </source>
</evidence>
<reference evidence="1 2" key="1">
    <citation type="journal article" date="2018" name="Mol. Biol. Evol.">
        <title>Broad Genomic Sampling Reveals a Smut Pathogenic Ancestry of the Fungal Clade Ustilaginomycotina.</title>
        <authorList>
            <person name="Kijpornyongpan T."/>
            <person name="Mondo S.J."/>
            <person name="Barry K."/>
            <person name="Sandor L."/>
            <person name="Lee J."/>
            <person name="Lipzen A."/>
            <person name="Pangilinan J."/>
            <person name="LaButti K."/>
            <person name="Hainaut M."/>
            <person name="Henrissat B."/>
            <person name="Grigoriev I.V."/>
            <person name="Spatafora J.W."/>
            <person name="Aime M.C."/>
        </authorList>
    </citation>
    <scope>NUCLEOTIDE SEQUENCE [LARGE SCALE GENOMIC DNA]</scope>
    <source>
        <strain evidence="1 2">MCA 4658</strain>
    </source>
</reference>
<proteinExistence type="predicted"/>
<dbReference type="RefSeq" id="XP_025367427.1">
    <property type="nucleotide sequence ID" value="XM_025516387.1"/>
</dbReference>
<dbReference type="AlphaFoldDB" id="A0A316VRP3"/>
<evidence type="ECO:0000313" key="2">
    <source>
        <dbReference type="Proteomes" id="UP000245783"/>
    </source>
</evidence>
<name>A0A316VRP3_9BASI</name>
<dbReference type="EMBL" id="KZ819423">
    <property type="protein sequence ID" value="PWN40267.1"/>
    <property type="molecule type" value="Genomic_DNA"/>
</dbReference>
<accession>A0A316VRP3</accession>
<dbReference type="GeneID" id="37038257"/>
<dbReference type="InParanoid" id="A0A316VRP3"/>
<gene>
    <name evidence="1" type="ORF">IE81DRAFT_349411</name>
</gene>
<organism evidence="1 2">
    <name type="scientific">Ceraceosorus guamensis</name>
    <dbReference type="NCBI Taxonomy" id="1522189"/>
    <lineage>
        <taxon>Eukaryota</taxon>
        <taxon>Fungi</taxon>
        <taxon>Dikarya</taxon>
        <taxon>Basidiomycota</taxon>
        <taxon>Ustilaginomycotina</taxon>
        <taxon>Exobasidiomycetes</taxon>
        <taxon>Ceraceosorales</taxon>
        <taxon>Ceraceosoraceae</taxon>
        <taxon>Ceraceosorus</taxon>
    </lineage>
</organism>